<protein>
    <submittedName>
        <fullName evidence="1">Uncharacterized protein</fullName>
    </submittedName>
</protein>
<gene>
    <name evidence="1" type="ORF">LSALG_LOCUS35643</name>
</gene>
<dbReference type="AlphaFoldDB" id="A0AA35ZQH9"/>
<organism evidence="1 2">
    <name type="scientific">Lactuca saligna</name>
    <name type="common">Willowleaf lettuce</name>
    <dbReference type="NCBI Taxonomy" id="75948"/>
    <lineage>
        <taxon>Eukaryota</taxon>
        <taxon>Viridiplantae</taxon>
        <taxon>Streptophyta</taxon>
        <taxon>Embryophyta</taxon>
        <taxon>Tracheophyta</taxon>
        <taxon>Spermatophyta</taxon>
        <taxon>Magnoliopsida</taxon>
        <taxon>eudicotyledons</taxon>
        <taxon>Gunneridae</taxon>
        <taxon>Pentapetalae</taxon>
        <taxon>asterids</taxon>
        <taxon>campanulids</taxon>
        <taxon>Asterales</taxon>
        <taxon>Asteraceae</taxon>
        <taxon>Cichorioideae</taxon>
        <taxon>Cichorieae</taxon>
        <taxon>Lactucinae</taxon>
        <taxon>Lactuca</taxon>
    </lineage>
</organism>
<sequence length="171" mass="19419">MCLLAYHHLPIRGLLPPIASIILFRSLTKDLTGGFPPRIATSWFIALPDALTYERTTYISPPPPYVPPEQLTLWVDIPYSATADVSGQGFKLMVTKHTGYCIEHDLFPNIAHGQFVLDFHFPINCSLSWLNEYHRGATGIARVRDGFCFVNSVDYFRIWDLHRILAIFLGL</sequence>
<reference evidence="1" key="1">
    <citation type="submission" date="2023-04" db="EMBL/GenBank/DDBJ databases">
        <authorList>
            <person name="Vijverberg K."/>
            <person name="Xiong W."/>
            <person name="Schranz E."/>
        </authorList>
    </citation>
    <scope>NUCLEOTIDE SEQUENCE</scope>
</reference>
<proteinExistence type="predicted"/>
<name>A0AA35ZQH9_LACSI</name>
<dbReference type="EMBL" id="OX465084">
    <property type="protein sequence ID" value="CAI9296796.1"/>
    <property type="molecule type" value="Genomic_DNA"/>
</dbReference>
<evidence type="ECO:0000313" key="1">
    <source>
        <dbReference type="EMBL" id="CAI9296796.1"/>
    </source>
</evidence>
<keyword evidence="2" id="KW-1185">Reference proteome</keyword>
<dbReference type="Proteomes" id="UP001177003">
    <property type="component" value="Chromosome 8"/>
</dbReference>
<accession>A0AA35ZQH9</accession>
<evidence type="ECO:0000313" key="2">
    <source>
        <dbReference type="Proteomes" id="UP001177003"/>
    </source>
</evidence>